<feature type="compositionally biased region" description="Pro residues" evidence="1">
    <location>
        <begin position="599"/>
        <end position="608"/>
    </location>
</feature>
<organism evidence="2">
    <name type="scientific">Ditylum brightwellii</name>
    <dbReference type="NCBI Taxonomy" id="49249"/>
    <lineage>
        <taxon>Eukaryota</taxon>
        <taxon>Sar</taxon>
        <taxon>Stramenopiles</taxon>
        <taxon>Ochrophyta</taxon>
        <taxon>Bacillariophyta</taxon>
        <taxon>Mediophyceae</taxon>
        <taxon>Lithodesmiophycidae</taxon>
        <taxon>Lithodesmiales</taxon>
        <taxon>Lithodesmiaceae</taxon>
        <taxon>Ditylum</taxon>
    </lineage>
</organism>
<reference evidence="2" key="1">
    <citation type="submission" date="2021-01" db="EMBL/GenBank/DDBJ databases">
        <authorList>
            <person name="Corre E."/>
            <person name="Pelletier E."/>
            <person name="Niang G."/>
            <person name="Scheremetjew M."/>
            <person name="Finn R."/>
            <person name="Kale V."/>
            <person name="Holt S."/>
            <person name="Cochrane G."/>
            <person name="Meng A."/>
            <person name="Brown T."/>
            <person name="Cohen L."/>
        </authorList>
    </citation>
    <scope>NUCLEOTIDE SEQUENCE</scope>
    <source>
        <strain evidence="2">GSO104</strain>
    </source>
</reference>
<feature type="compositionally biased region" description="Basic and acidic residues" evidence="1">
    <location>
        <begin position="571"/>
        <end position="597"/>
    </location>
</feature>
<feature type="compositionally biased region" description="Pro residues" evidence="1">
    <location>
        <begin position="395"/>
        <end position="411"/>
    </location>
</feature>
<dbReference type="AlphaFoldDB" id="A0A7S4RE48"/>
<sequence length="699" mass="77703">MDSYEQKTHTKLLSYIENVLLSGDKSIILPSLRALLESEHNTAECASELYSYYKSREALLSYTLETELPRMDYVVLVNDVHGDTQKLTTTLEIQEYFASNISPVPGGGNTYNLDDETEDIILRASNQSILADIVSVLSGDDRLIRTQQFFVTGVATKCQFCIDLRKDEYNKRGVTVISTLLVSIPSGNFDEESNARLNLANIHVRVQFYPSSAPGDENQVQYEICSLEPLLSLPRDEHLLLKASKALAKDLKEIEEMNASLPGEEQYSQEGHTQEDEHNVQRDNYFKQVLLGYDNQTISQSIDASKLGLRNALKQIDEISNVTSKFTFLATSLSKNVVQTNTLQQVMLDAAQEEARIRYQIMKGEEELNRLRNNEPQPTPGPPPSHLHQHAARSAPPPRHPPPPGPPPRHPPVAVSAPTHQQTAATKSKPIIGGFLMAGLSKLASNTAAVVAAAAAEEEGEAMKVERQHQQQRGDGGGEGIHFYRKEEEVAAEHRNNMQHHHSIGGDGLTLYRRNDNDVNKEGNVGTKSAPTPPHAAIPEEGEKLDELNDDFGGWSDDEDLDFDDSNDDDNTAKKEVEKSSVDLNKKDGQDIKENDAPRQPPPPPVLPPSMKNTQEIKSAPQPPPPPSHLHQGKLKPATTAQNKSSIPKEDKEDIEETVFHDYNHENGIIPTRKRWRSRRMFRGRVGAGGFLGKKEIHS</sequence>
<evidence type="ECO:0000313" key="2">
    <source>
        <dbReference type="EMBL" id="CAE4611400.1"/>
    </source>
</evidence>
<accession>A0A7S4RE48</accession>
<protein>
    <submittedName>
        <fullName evidence="2">Uncharacterized protein</fullName>
    </submittedName>
</protein>
<name>A0A7S4RE48_9STRA</name>
<feature type="region of interest" description="Disordered" evidence="1">
    <location>
        <begin position="371"/>
        <end position="426"/>
    </location>
</feature>
<gene>
    <name evidence="2" type="ORF">DBRI00130_LOCUS17077</name>
</gene>
<dbReference type="EMBL" id="HBNS01021548">
    <property type="protein sequence ID" value="CAE4611400.1"/>
    <property type="molecule type" value="Transcribed_RNA"/>
</dbReference>
<proteinExistence type="predicted"/>
<feature type="region of interest" description="Disordered" evidence="1">
    <location>
        <begin position="499"/>
        <end position="656"/>
    </location>
</feature>
<evidence type="ECO:0000256" key="1">
    <source>
        <dbReference type="SAM" id="MobiDB-lite"/>
    </source>
</evidence>
<feature type="compositionally biased region" description="Acidic residues" evidence="1">
    <location>
        <begin position="556"/>
        <end position="570"/>
    </location>
</feature>
<feature type="compositionally biased region" description="Basic and acidic residues" evidence="1">
    <location>
        <begin position="647"/>
        <end position="656"/>
    </location>
</feature>